<evidence type="ECO:0000313" key="1">
    <source>
        <dbReference type="EMBL" id="KFK22113.1"/>
    </source>
</evidence>
<dbReference type="AlphaFoldDB" id="A0A087FWW1"/>
<proteinExistence type="predicted"/>
<gene>
    <name evidence="1" type="ORF">AALP_AAs39328U000100</name>
</gene>
<protein>
    <submittedName>
        <fullName evidence="1">Uncharacterized protein</fullName>
    </submittedName>
</protein>
<reference evidence="2" key="1">
    <citation type="journal article" date="2015" name="Nat. Plants">
        <title>Genome expansion of Arabis alpina linked with retrotransposition and reduced symmetric DNA methylation.</title>
        <authorList>
            <person name="Willing E.M."/>
            <person name="Rawat V."/>
            <person name="Mandakova T."/>
            <person name="Maumus F."/>
            <person name="James G.V."/>
            <person name="Nordstroem K.J."/>
            <person name="Becker C."/>
            <person name="Warthmann N."/>
            <person name="Chica C."/>
            <person name="Szarzynska B."/>
            <person name="Zytnicki M."/>
            <person name="Albani M.C."/>
            <person name="Kiefer C."/>
            <person name="Bergonzi S."/>
            <person name="Castaings L."/>
            <person name="Mateos J.L."/>
            <person name="Berns M.C."/>
            <person name="Bujdoso N."/>
            <person name="Piofczyk T."/>
            <person name="de Lorenzo L."/>
            <person name="Barrero-Sicilia C."/>
            <person name="Mateos I."/>
            <person name="Piednoel M."/>
            <person name="Hagmann J."/>
            <person name="Chen-Min-Tao R."/>
            <person name="Iglesias-Fernandez R."/>
            <person name="Schuster S.C."/>
            <person name="Alonso-Blanco C."/>
            <person name="Roudier F."/>
            <person name="Carbonero P."/>
            <person name="Paz-Ares J."/>
            <person name="Davis S.J."/>
            <person name="Pecinka A."/>
            <person name="Quesneville H."/>
            <person name="Colot V."/>
            <person name="Lysak M.A."/>
            <person name="Weigel D."/>
            <person name="Coupland G."/>
            <person name="Schneeberger K."/>
        </authorList>
    </citation>
    <scope>NUCLEOTIDE SEQUENCE [LARGE SCALE GENOMIC DNA]</scope>
    <source>
        <strain evidence="2">cv. Pajares</strain>
    </source>
</reference>
<feature type="non-terminal residue" evidence="1">
    <location>
        <position position="1"/>
    </location>
</feature>
<dbReference type="Proteomes" id="UP000029120">
    <property type="component" value="Unassembled WGS sequence"/>
</dbReference>
<dbReference type="Gramene" id="KFK22113">
    <property type="protein sequence ID" value="KFK22113"/>
    <property type="gene ID" value="AALP_AAs39328U000100"/>
</dbReference>
<dbReference type="EMBL" id="KL992482">
    <property type="protein sequence ID" value="KFK22113.1"/>
    <property type="molecule type" value="Genomic_DNA"/>
</dbReference>
<sequence>RKRKTLKEKETESTADKRRKGAECVEIHDLSKRLTWKETEPTPFIRKTGADCVEIHDLVRIW</sequence>
<organism evidence="1 2">
    <name type="scientific">Arabis alpina</name>
    <name type="common">Alpine rock-cress</name>
    <dbReference type="NCBI Taxonomy" id="50452"/>
    <lineage>
        <taxon>Eukaryota</taxon>
        <taxon>Viridiplantae</taxon>
        <taxon>Streptophyta</taxon>
        <taxon>Embryophyta</taxon>
        <taxon>Tracheophyta</taxon>
        <taxon>Spermatophyta</taxon>
        <taxon>Magnoliopsida</taxon>
        <taxon>eudicotyledons</taxon>
        <taxon>Gunneridae</taxon>
        <taxon>Pentapetalae</taxon>
        <taxon>rosids</taxon>
        <taxon>malvids</taxon>
        <taxon>Brassicales</taxon>
        <taxon>Brassicaceae</taxon>
        <taxon>Arabideae</taxon>
        <taxon>Arabis</taxon>
    </lineage>
</organism>
<keyword evidence="2" id="KW-1185">Reference proteome</keyword>
<name>A0A087FWW1_ARAAL</name>
<evidence type="ECO:0000313" key="2">
    <source>
        <dbReference type="Proteomes" id="UP000029120"/>
    </source>
</evidence>
<accession>A0A087FWW1</accession>